<dbReference type="Gene3D" id="3.40.190.10">
    <property type="entry name" value="Periplasmic binding protein-like II"/>
    <property type="match status" value="1"/>
</dbReference>
<comment type="similarity">
    <text evidence="1">Belongs to the UPF0065 (bug) family.</text>
</comment>
<dbReference type="PROSITE" id="PS51318">
    <property type="entry name" value="TAT"/>
    <property type="match status" value="1"/>
</dbReference>
<proteinExistence type="inferred from homology"/>
<name>A0ABU8VAA7_9BURK</name>
<dbReference type="Gene3D" id="3.40.190.150">
    <property type="entry name" value="Bordetella uptake gene, domain 1"/>
    <property type="match status" value="1"/>
</dbReference>
<dbReference type="PANTHER" id="PTHR42928:SF5">
    <property type="entry name" value="BLR1237 PROTEIN"/>
    <property type="match status" value="1"/>
</dbReference>
<gene>
    <name evidence="2" type="ORF">WKW77_05315</name>
</gene>
<dbReference type="InterPro" id="IPR006311">
    <property type="entry name" value="TAT_signal"/>
</dbReference>
<dbReference type="PIRSF" id="PIRSF017082">
    <property type="entry name" value="YflP"/>
    <property type="match status" value="1"/>
</dbReference>
<evidence type="ECO:0000256" key="1">
    <source>
        <dbReference type="ARBA" id="ARBA00006987"/>
    </source>
</evidence>
<dbReference type="PANTHER" id="PTHR42928">
    <property type="entry name" value="TRICARBOXYLATE-BINDING PROTEIN"/>
    <property type="match status" value="1"/>
</dbReference>
<sequence length="358" mass="37968">MMPLPRPFRCLPPAHQPVLPDLNQRRTSVNTFRLTRRSALHLGAALPAAALLPMVARAQTAWPSRSVRLVVPFAPGGSSEIVARATAAELTTLLGQSVYVDNKPGGAGNVAMSEVARADDQHTLVLGHIGTIAVNPFIFPKLPYDPDKAFRPISLLSKVPSLYVVRPDLPAKNLKEFVALARSKPGALNYGSAGNGSAGHLAFEYLKMVSDTDILHVAYRGTGPQLTDLMGGRVDAAAVGAPAVMAFIKSGKVRCIATGTSQRLAQLPDVPTVAEQGYPGFEMTQWYGLLAPASLPQANADKLSAAAARAVKAPAALNLFESEAAIPVGSTGAEFQSFIESEKQRWKPVIARAKIKPD</sequence>
<reference evidence="2 3" key="1">
    <citation type="submission" date="2024-03" db="EMBL/GenBank/DDBJ databases">
        <title>Novel species of the genus Variovorax.</title>
        <authorList>
            <person name="Liu Q."/>
            <person name="Xin Y.-H."/>
        </authorList>
    </citation>
    <scope>NUCLEOTIDE SEQUENCE [LARGE SCALE GENOMIC DNA]</scope>
    <source>
        <strain evidence="2 3">KACC 18899</strain>
    </source>
</reference>
<keyword evidence="3" id="KW-1185">Reference proteome</keyword>
<organism evidence="2 3">
    <name type="scientific">Variovorax ureilyticus</name>
    <dbReference type="NCBI Taxonomy" id="1836198"/>
    <lineage>
        <taxon>Bacteria</taxon>
        <taxon>Pseudomonadati</taxon>
        <taxon>Pseudomonadota</taxon>
        <taxon>Betaproteobacteria</taxon>
        <taxon>Burkholderiales</taxon>
        <taxon>Comamonadaceae</taxon>
        <taxon>Variovorax</taxon>
    </lineage>
</organism>
<dbReference type="Proteomes" id="UP001365846">
    <property type="component" value="Unassembled WGS sequence"/>
</dbReference>
<dbReference type="InterPro" id="IPR042100">
    <property type="entry name" value="Bug_dom1"/>
</dbReference>
<dbReference type="CDD" id="cd13578">
    <property type="entry name" value="PBP2_Bug27"/>
    <property type="match status" value="1"/>
</dbReference>
<dbReference type="EMBL" id="JBBKZU010000002">
    <property type="protein sequence ID" value="MEJ8810478.1"/>
    <property type="molecule type" value="Genomic_DNA"/>
</dbReference>
<dbReference type="SUPFAM" id="SSF53850">
    <property type="entry name" value="Periplasmic binding protein-like II"/>
    <property type="match status" value="1"/>
</dbReference>
<dbReference type="InterPro" id="IPR005064">
    <property type="entry name" value="BUG"/>
</dbReference>
<evidence type="ECO:0000313" key="3">
    <source>
        <dbReference type="Proteomes" id="UP001365846"/>
    </source>
</evidence>
<accession>A0ABU8VAA7</accession>
<comment type="caution">
    <text evidence="2">The sequence shown here is derived from an EMBL/GenBank/DDBJ whole genome shotgun (WGS) entry which is preliminary data.</text>
</comment>
<dbReference type="Pfam" id="PF03401">
    <property type="entry name" value="TctC"/>
    <property type="match status" value="1"/>
</dbReference>
<protein>
    <submittedName>
        <fullName evidence="2">Tripartite tricarboxylate transporter substrate binding protein</fullName>
    </submittedName>
</protein>
<evidence type="ECO:0000313" key="2">
    <source>
        <dbReference type="EMBL" id="MEJ8810478.1"/>
    </source>
</evidence>